<dbReference type="GO" id="GO:0016747">
    <property type="term" value="F:acyltransferase activity, transferring groups other than amino-acyl groups"/>
    <property type="evidence" value="ECO:0007669"/>
    <property type="project" value="InterPro"/>
</dbReference>
<dbReference type="AlphaFoldDB" id="A0A8K0X8K6"/>
<keyword evidence="4" id="KW-1185">Reference proteome</keyword>
<dbReference type="InterPro" id="IPR016181">
    <property type="entry name" value="Acyl_CoA_acyltransferase"/>
</dbReference>
<name>A0A8K0X8K6_9PEZI</name>
<evidence type="ECO:0000259" key="2">
    <source>
        <dbReference type="Pfam" id="PF00583"/>
    </source>
</evidence>
<evidence type="ECO:0000256" key="1">
    <source>
        <dbReference type="SAM" id="MobiDB-lite"/>
    </source>
</evidence>
<comment type="caution">
    <text evidence="3">The sequence shown here is derived from an EMBL/GenBank/DDBJ whole genome shotgun (WGS) entry which is preliminary data.</text>
</comment>
<gene>
    <name evidence="3" type="ORF">B0T11DRAFT_271243</name>
</gene>
<dbReference type="Proteomes" id="UP000813385">
    <property type="component" value="Unassembled WGS sequence"/>
</dbReference>
<dbReference type="Gene3D" id="3.40.630.30">
    <property type="match status" value="1"/>
</dbReference>
<feature type="compositionally biased region" description="Polar residues" evidence="1">
    <location>
        <begin position="53"/>
        <end position="67"/>
    </location>
</feature>
<evidence type="ECO:0000313" key="4">
    <source>
        <dbReference type="Proteomes" id="UP000813385"/>
    </source>
</evidence>
<dbReference type="Pfam" id="PF00583">
    <property type="entry name" value="Acetyltransf_1"/>
    <property type="match status" value="1"/>
</dbReference>
<reference evidence="3" key="1">
    <citation type="journal article" date="2021" name="Nat. Commun.">
        <title>Genetic determinants of endophytism in the Arabidopsis root mycobiome.</title>
        <authorList>
            <person name="Mesny F."/>
            <person name="Miyauchi S."/>
            <person name="Thiergart T."/>
            <person name="Pickel B."/>
            <person name="Atanasova L."/>
            <person name="Karlsson M."/>
            <person name="Huettel B."/>
            <person name="Barry K.W."/>
            <person name="Haridas S."/>
            <person name="Chen C."/>
            <person name="Bauer D."/>
            <person name="Andreopoulos W."/>
            <person name="Pangilinan J."/>
            <person name="LaButti K."/>
            <person name="Riley R."/>
            <person name="Lipzen A."/>
            <person name="Clum A."/>
            <person name="Drula E."/>
            <person name="Henrissat B."/>
            <person name="Kohler A."/>
            <person name="Grigoriev I.V."/>
            <person name="Martin F.M."/>
            <person name="Hacquard S."/>
        </authorList>
    </citation>
    <scope>NUCLEOTIDE SEQUENCE</scope>
    <source>
        <strain evidence="3">MPI-CAGE-AT-0016</strain>
    </source>
</reference>
<dbReference type="CDD" id="cd04301">
    <property type="entry name" value="NAT_SF"/>
    <property type="match status" value="1"/>
</dbReference>
<feature type="region of interest" description="Disordered" evidence="1">
    <location>
        <begin position="44"/>
        <end position="67"/>
    </location>
</feature>
<protein>
    <recommendedName>
        <fullName evidence="2">N-acetyltransferase domain-containing protein</fullName>
    </recommendedName>
</protein>
<dbReference type="SUPFAM" id="SSF55729">
    <property type="entry name" value="Acyl-CoA N-acyltransferases (Nat)"/>
    <property type="match status" value="1"/>
</dbReference>
<dbReference type="OrthoDB" id="2019666at2759"/>
<dbReference type="EMBL" id="JAGPXD010000001">
    <property type="protein sequence ID" value="KAH7375932.1"/>
    <property type="molecule type" value="Genomic_DNA"/>
</dbReference>
<accession>A0A8K0X8K6</accession>
<proteinExistence type="predicted"/>
<feature type="domain" description="N-acetyltransferase" evidence="2">
    <location>
        <begin position="98"/>
        <end position="156"/>
    </location>
</feature>
<dbReference type="InterPro" id="IPR000182">
    <property type="entry name" value="GNAT_dom"/>
</dbReference>
<evidence type="ECO:0000313" key="3">
    <source>
        <dbReference type="EMBL" id="KAH7375932.1"/>
    </source>
</evidence>
<organism evidence="3 4">
    <name type="scientific">Plectosphaerella cucumerina</name>
    <dbReference type="NCBI Taxonomy" id="40658"/>
    <lineage>
        <taxon>Eukaryota</taxon>
        <taxon>Fungi</taxon>
        <taxon>Dikarya</taxon>
        <taxon>Ascomycota</taxon>
        <taxon>Pezizomycotina</taxon>
        <taxon>Sordariomycetes</taxon>
        <taxon>Hypocreomycetidae</taxon>
        <taxon>Glomerellales</taxon>
        <taxon>Plectosphaerellaceae</taxon>
        <taxon>Plectosphaerella</taxon>
    </lineage>
</organism>
<sequence length="200" mass="22357">MLPRQQDSTTVRCTLTANTVETKSRTRCFRKQPFSSRKITAYGVRFHPKSGPPSDQSQVGRRQETRSSCVLTRKGTRVTMTAPRLRSHYLPTASEAVYATAVVDSDTLIGNVFACRWSYHGRIVLWITQLVVRSDFRRKGVATRMLKSLIKDSDELFGVLSSHPAALKALSRAVGGTYSQSDDSRFALTLFRHASIKCLA</sequence>